<protein>
    <recommendedName>
        <fullName evidence="5">Chaperonin-like RbcX protein</fullName>
    </recommendedName>
</protein>
<organism evidence="4">
    <name type="scientific">Picea sitchensis</name>
    <name type="common">Sitka spruce</name>
    <name type="synonym">Pinus sitchensis</name>
    <dbReference type="NCBI Taxonomy" id="3332"/>
    <lineage>
        <taxon>Eukaryota</taxon>
        <taxon>Viridiplantae</taxon>
        <taxon>Streptophyta</taxon>
        <taxon>Embryophyta</taxon>
        <taxon>Tracheophyta</taxon>
        <taxon>Spermatophyta</taxon>
        <taxon>Pinopsida</taxon>
        <taxon>Pinidae</taxon>
        <taxon>Conifers I</taxon>
        <taxon>Pinales</taxon>
        <taxon>Pinaceae</taxon>
        <taxon>Picea</taxon>
    </lineage>
</organism>
<dbReference type="GO" id="GO:0110102">
    <property type="term" value="P:ribulose bisphosphate carboxylase complex assembly"/>
    <property type="evidence" value="ECO:0007669"/>
    <property type="project" value="InterPro"/>
</dbReference>
<sequence>MVIPKLLLCPISPGFISSPVYSSCRRFSSNRFPAYRVCPRSSPIRCHKMFVPGFPEMSPEAKAAGQLHTFFTYLAVKIVLAQLQSYNKEAYGELMEFVSRTSLNDGDKFCASLMRESPRHKGLAMRIMEVRSAYAQLDFEWEKLRKLVLENANESNKKLMRDYISETSRVE</sequence>
<evidence type="ECO:0000313" key="4">
    <source>
        <dbReference type="EMBL" id="ABK21477.1"/>
    </source>
</evidence>
<dbReference type="Gene3D" id="1.10.1200.210">
    <property type="entry name" value="Chaperonin-like RbcX"/>
    <property type="match status" value="1"/>
</dbReference>
<keyword evidence="3" id="KW-0120">Carbon dioxide fixation</keyword>
<evidence type="ECO:0000256" key="1">
    <source>
        <dbReference type="ARBA" id="ARBA00022531"/>
    </source>
</evidence>
<dbReference type="OMA" id="KFCANLM"/>
<keyword evidence="2" id="KW-0143">Chaperone</keyword>
<dbReference type="SUPFAM" id="SSF158615">
    <property type="entry name" value="RbcX-like"/>
    <property type="match status" value="1"/>
</dbReference>
<evidence type="ECO:0000256" key="2">
    <source>
        <dbReference type="ARBA" id="ARBA00023186"/>
    </source>
</evidence>
<dbReference type="PANTHER" id="PTHR33791:SF12">
    <property type="entry name" value="CHAPERONIN-LIKE RBCX PROTEIN 1, CHLOROPLASTIC"/>
    <property type="match status" value="1"/>
</dbReference>
<evidence type="ECO:0008006" key="5">
    <source>
        <dbReference type="Google" id="ProtNLM"/>
    </source>
</evidence>
<dbReference type="GO" id="GO:0015979">
    <property type="term" value="P:photosynthesis"/>
    <property type="evidence" value="ECO:0007669"/>
    <property type="project" value="UniProtKB-KW"/>
</dbReference>
<dbReference type="AlphaFoldDB" id="A9NLG6"/>
<dbReference type="Pfam" id="PF02341">
    <property type="entry name" value="RbcX"/>
    <property type="match status" value="1"/>
</dbReference>
<reference evidence="4" key="1">
    <citation type="journal article" date="2008" name="BMC Genomics">
        <title>A conifer genomics resource of 200,000 spruce (Picea spp.) ESTs and 6,464 high-quality, sequence-finished full-length cDNAs for Sitka spruce (Picea sitchensis).</title>
        <authorList>
            <person name="Ralph S.G."/>
            <person name="Chun H.J."/>
            <person name="Kolosova N."/>
            <person name="Cooper D."/>
            <person name="Oddy C."/>
            <person name="Ritland C.E."/>
            <person name="Kirkpatrick R."/>
            <person name="Moore R."/>
            <person name="Barber S."/>
            <person name="Holt R.A."/>
            <person name="Jones S.J."/>
            <person name="Marra M.A."/>
            <person name="Douglas C.J."/>
            <person name="Ritland K."/>
            <person name="Bohlmann J."/>
        </authorList>
    </citation>
    <scope>NUCLEOTIDE SEQUENCE</scope>
    <source>
        <tissue evidence="4">Green portion of the leader tissue</tissue>
    </source>
</reference>
<evidence type="ECO:0000256" key="3">
    <source>
        <dbReference type="ARBA" id="ARBA00023300"/>
    </source>
</evidence>
<name>A9NLG6_PICSI</name>
<dbReference type="PANTHER" id="PTHR33791">
    <property type="entry name" value="CHAPERONIN-LIKE RBCX PROTEIN 1, CHLOROPLASTIC"/>
    <property type="match status" value="1"/>
</dbReference>
<dbReference type="GO" id="GO:0044183">
    <property type="term" value="F:protein folding chaperone"/>
    <property type="evidence" value="ECO:0007669"/>
    <property type="project" value="InterPro"/>
</dbReference>
<accession>A9NLG6</accession>
<dbReference type="InterPro" id="IPR038052">
    <property type="entry name" value="Chaperonin_RbcX_sf"/>
</dbReference>
<dbReference type="EMBL" id="EF082099">
    <property type="protein sequence ID" value="ABK21477.1"/>
    <property type="molecule type" value="mRNA"/>
</dbReference>
<keyword evidence="1" id="KW-0602">Photosynthesis</keyword>
<dbReference type="GO" id="GO:0015977">
    <property type="term" value="P:carbon fixation"/>
    <property type="evidence" value="ECO:0007669"/>
    <property type="project" value="UniProtKB-KW"/>
</dbReference>
<dbReference type="InterPro" id="IPR003435">
    <property type="entry name" value="Chaperonin_RcbX"/>
</dbReference>
<proteinExistence type="evidence at transcript level"/>